<comment type="caution">
    <text evidence="1">The sequence shown here is derived from an EMBL/GenBank/DDBJ whole genome shotgun (WGS) entry which is preliminary data.</text>
</comment>
<reference evidence="1" key="3">
    <citation type="journal article" date="2019" name="G3 (Bethesda)">
        <title>Hybrid Assembly of the Genome of the Entomopathogenic Nematode Steinernema carpocapsae Identifies the X-Chromosome.</title>
        <authorList>
            <person name="Serra L."/>
            <person name="Macchietto M."/>
            <person name="Macias-Munoz A."/>
            <person name="McGill C.J."/>
            <person name="Rodriguez I.M."/>
            <person name="Rodriguez B."/>
            <person name="Murad R."/>
            <person name="Mortazavi A."/>
        </authorList>
    </citation>
    <scope>NUCLEOTIDE SEQUENCE [LARGE SCALE GENOMIC DNA]</scope>
    <source>
        <strain evidence="1">ALL</strain>
    </source>
</reference>
<protein>
    <submittedName>
        <fullName evidence="1">Uncharacterized protein</fullName>
    </submittedName>
</protein>
<gene>
    <name evidence="1" type="ORF">L596_006247</name>
</gene>
<organism evidence="1">
    <name type="scientific">Steinernema carpocapsae</name>
    <name type="common">Entomopathogenic nematode</name>
    <dbReference type="NCBI Taxonomy" id="34508"/>
    <lineage>
        <taxon>Eukaryota</taxon>
        <taxon>Metazoa</taxon>
        <taxon>Ecdysozoa</taxon>
        <taxon>Nematoda</taxon>
        <taxon>Chromadorea</taxon>
        <taxon>Rhabditida</taxon>
        <taxon>Tylenchina</taxon>
        <taxon>Panagrolaimomorpha</taxon>
        <taxon>Strongyloidoidea</taxon>
        <taxon>Steinernematidae</taxon>
        <taxon>Steinernema</taxon>
    </lineage>
</organism>
<name>A0A4U8V1H6_STECR</name>
<proteinExistence type="predicted"/>
<evidence type="ECO:0000313" key="1">
    <source>
        <dbReference type="EMBL" id="TMS39766.1"/>
    </source>
</evidence>
<sequence length="145" mass="16395">MRVRLNPGPPQGYTQRHEAVGKGQAARKANLICGKGSIANAFKIAQTEEICHRVHRVLCFKTAARITMRRLLDRIRYKQKVDFLGIDRGMFVFSFGEDVQIHLPGWFDLKLRVANLQLNVTKKTLNSASDVKSVICDITCKITII</sequence>
<dbReference type="EMBL" id="AZBU02000001">
    <property type="protein sequence ID" value="TMS39766.1"/>
    <property type="molecule type" value="Genomic_DNA"/>
</dbReference>
<reference evidence="1" key="1">
    <citation type="submission" date="2013-11" db="EMBL/GenBank/DDBJ databases">
        <authorList>
            <person name="Sternberg P."/>
            <person name="Dillman A."/>
            <person name="Macchietto M."/>
        </authorList>
    </citation>
    <scope>NUCLEOTIDE SEQUENCE</scope>
    <source>
        <strain evidence="1">ALL</strain>
    </source>
</reference>
<dbReference type="AlphaFoldDB" id="A0A4U8V1H6"/>
<accession>A0A4U8V1H6</accession>
<reference evidence="1" key="2">
    <citation type="journal article" date="2015" name="Genome Biol.">
        <title>Comparative genomics of Steinernema reveals deeply conserved gene regulatory networks.</title>
        <authorList>
            <person name="Dillman A.R."/>
            <person name="Macchietto M."/>
            <person name="Porter C.F."/>
            <person name="Rogers A."/>
            <person name="Williams B."/>
            <person name="Antoshechkin I."/>
            <person name="Lee M.M."/>
            <person name="Goodwin Z."/>
            <person name="Lu X."/>
            <person name="Lewis E.E."/>
            <person name="Goodrich-Blair H."/>
            <person name="Stock S.P."/>
            <person name="Adams B.J."/>
            <person name="Sternberg P.W."/>
            <person name="Mortazavi A."/>
        </authorList>
    </citation>
    <scope>NUCLEOTIDE SEQUENCE [LARGE SCALE GENOMIC DNA]</scope>
    <source>
        <strain evidence="1">ALL</strain>
    </source>
</reference>